<keyword evidence="3" id="KW-0121">Carboxypeptidase</keyword>
<evidence type="ECO:0000313" key="3">
    <source>
        <dbReference type="EMBL" id="PXY22095.1"/>
    </source>
</evidence>
<protein>
    <submittedName>
        <fullName evidence="3">Carboxypeptidase</fullName>
    </submittedName>
</protein>
<dbReference type="AlphaFoldDB" id="A0A318M1D7"/>
<reference evidence="3 4" key="1">
    <citation type="submission" date="2016-07" db="EMBL/GenBank/DDBJ databases">
        <title>Draft genome sequence of Prauserella sp. YIM 121212, isolated from alkaline soil.</title>
        <authorList>
            <person name="Ruckert C."/>
            <person name="Albersmeier A."/>
            <person name="Jiang C.-L."/>
            <person name="Jiang Y."/>
            <person name="Kalinowski J."/>
            <person name="Schneider O."/>
            <person name="Winkler A."/>
            <person name="Zotchev S.B."/>
        </authorList>
    </citation>
    <scope>NUCLEOTIDE SEQUENCE [LARGE SCALE GENOMIC DNA]</scope>
    <source>
        <strain evidence="3 4">YIM 121212</strain>
    </source>
</reference>
<keyword evidence="4" id="KW-1185">Reference proteome</keyword>
<dbReference type="Proteomes" id="UP000247892">
    <property type="component" value="Unassembled WGS sequence"/>
</dbReference>
<keyword evidence="3" id="KW-0645">Protease</keyword>
<dbReference type="GO" id="GO:0004180">
    <property type="term" value="F:carboxypeptidase activity"/>
    <property type="evidence" value="ECO:0007669"/>
    <property type="project" value="UniProtKB-KW"/>
</dbReference>
<comment type="caution">
    <text evidence="3">The sequence shown here is derived from an EMBL/GenBank/DDBJ whole genome shotgun (WGS) entry which is preliminary data.</text>
</comment>
<feature type="region of interest" description="Disordered" evidence="1">
    <location>
        <begin position="43"/>
        <end position="76"/>
    </location>
</feature>
<keyword evidence="3" id="KW-0378">Hydrolase</keyword>
<keyword evidence="2" id="KW-0732">Signal</keyword>
<proteinExistence type="predicted"/>
<organism evidence="3 4">
    <name type="scientific">Prauserella flavalba</name>
    <dbReference type="NCBI Taxonomy" id="1477506"/>
    <lineage>
        <taxon>Bacteria</taxon>
        <taxon>Bacillati</taxon>
        <taxon>Actinomycetota</taxon>
        <taxon>Actinomycetes</taxon>
        <taxon>Pseudonocardiales</taxon>
        <taxon>Pseudonocardiaceae</taxon>
        <taxon>Prauserella</taxon>
    </lineage>
</organism>
<name>A0A318M1D7_9PSEU</name>
<dbReference type="EMBL" id="MASU01000014">
    <property type="protein sequence ID" value="PXY22095.1"/>
    <property type="molecule type" value="Genomic_DNA"/>
</dbReference>
<gene>
    <name evidence="3" type="ORF">BA062_30805</name>
</gene>
<evidence type="ECO:0000256" key="2">
    <source>
        <dbReference type="SAM" id="SignalP"/>
    </source>
</evidence>
<feature type="compositionally biased region" description="Basic and acidic residues" evidence="1">
    <location>
        <begin position="48"/>
        <end position="60"/>
    </location>
</feature>
<accession>A0A318M1D7</accession>
<feature type="chain" id="PRO_5016407714" evidence="2">
    <location>
        <begin position="24"/>
        <end position="173"/>
    </location>
</feature>
<evidence type="ECO:0000256" key="1">
    <source>
        <dbReference type="SAM" id="MobiDB-lite"/>
    </source>
</evidence>
<feature type="signal peptide" evidence="2">
    <location>
        <begin position="1"/>
        <end position="23"/>
    </location>
</feature>
<sequence length="173" mass="17827">MTTAASITAAVVLPLLAAEPAAAASRQDLAKDVLADDGITLLDSHVSGNDHPESTAKRNVTDTSEGDPARTSPWSDVGVTEVQLSADMLRGMVSLGKDYSFRVTTIAGGDHSSTSYHYAGTAFDVDRIDGEAVGSGNGKVGDFRKACEDLGATEVLGPGDAGHDTHIHCAWGS</sequence>
<evidence type="ECO:0000313" key="4">
    <source>
        <dbReference type="Proteomes" id="UP000247892"/>
    </source>
</evidence>